<evidence type="ECO:0000313" key="3">
    <source>
        <dbReference type="Proteomes" id="UP001149079"/>
    </source>
</evidence>
<dbReference type="GO" id="GO:0005739">
    <property type="term" value="C:mitochondrion"/>
    <property type="evidence" value="ECO:0007669"/>
    <property type="project" value="TreeGrafter"/>
</dbReference>
<keyword evidence="2" id="KW-0808">Transferase</keyword>
<evidence type="ECO:0000259" key="1">
    <source>
        <dbReference type="Pfam" id="PF01636"/>
    </source>
</evidence>
<keyword evidence="3" id="KW-1185">Reference proteome</keyword>
<dbReference type="Pfam" id="PF01636">
    <property type="entry name" value="APH"/>
    <property type="match status" value="1"/>
</dbReference>
<dbReference type="AlphaFoldDB" id="A0A9W9HGY5"/>
<dbReference type="RefSeq" id="XP_056526932.1">
    <property type="nucleotide sequence ID" value="XM_056661766.1"/>
</dbReference>
<dbReference type="Proteomes" id="UP001149079">
    <property type="component" value="Unassembled WGS sequence"/>
</dbReference>
<gene>
    <name evidence="2" type="ORF">N7515_001022</name>
</gene>
<dbReference type="PANTHER" id="PTHR36091">
    <property type="entry name" value="ALTERED INHERITANCE OF MITOCHONDRIA PROTEIN 9, MITOCHONDRIAL"/>
    <property type="match status" value="1"/>
</dbReference>
<keyword evidence="2" id="KW-0418">Kinase</keyword>
<evidence type="ECO:0000313" key="2">
    <source>
        <dbReference type="EMBL" id="KAJ5146458.1"/>
    </source>
</evidence>
<dbReference type="InterPro" id="IPR051035">
    <property type="entry name" value="Mito_inheritance_9"/>
</dbReference>
<dbReference type="SUPFAM" id="SSF56112">
    <property type="entry name" value="Protein kinase-like (PK-like)"/>
    <property type="match status" value="1"/>
</dbReference>
<dbReference type="InterPro" id="IPR011009">
    <property type="entry name" value="Kinase-like_dom_sf"/>
</dbReference>
<dbReference type="GO" id="GO:0016301">
    <property type="term" value="F:kinase activity"/>
    <property type="evidence" value="ECO:0007669"/>
    <property type="project" value="UniProtKB-KW"/>
</dbReference>
<feature type="domain" description="Aminoglycoside phosphotransferase" evidence="1">
    <location>
        <begin position="67"/>
        <end position="333"/>
    </location>
</feature>
<organism evidence="2 3">
    <name type="scientific">Penicillium bovifimosum</name>
    <dbReference type="NCBI Taxonomy" id="126998"/>
    <lineage>
        <taxon>Eukaryota</taxon>
        <taxon>Fungi</taxon>
        <taxon>Dikarya</taxon>
        <taxon>Ascomycota</taxon>
        <taxon>Pezizomycotina</taxon>
        <taxon>Eurotiomycetes</taxon>
        <taxon>Eurotiomycetidae</taxon>
        <taxon>Eurotiales</taxon>
        <taxon>Aspergillaceae</taxon>
        <taxon>Penicillium</taxon>
    </lineage>
</organism>
<dbReference type="Gene3D" id="3.90.1200.10">
    <property type="match status" value="1"/>
</dbReference>
<sequence length="536" mass="61398">MAAYSQRVNMGVLATQKLYSYTSGRFLFNEDLRLRERFVEFNATALLQETEKILGPAHGQVASIGGFNRVFLLTMDDGFEAILKIPFHIAGPKQFATASEAATLQHLHSKGIPVPQVYGYSSCANNSAGVEYLLMEKAQGVGLQSRWRDLTKRQLHKLATSFVDIEKKFFNIPFGSIGSIYFKTDIPPELQGPLYTEPSHDSETFCIGPTADYMFWYGKLADFNLHRGPWNDPIEYFQSIAQKEEYWARRYGKPVELDFPHNGIFPGEKNPEEHIDLLCKYLAMTPYLLPKDPALHKPTLRHPDLNPSNIFILPETGTISCIIDWQHTTVEPRLLVAGYPRAFENPDPEESPGLKEPSLPLDYDTLSTEAKAEADELFRRRLLFYYYRIFNGGLNKAHLNALRDPLLRPRQHLIEWAGRQWSGNLVTLKGALIRMAQYWPYLETKGLSCPVHFTDDETKEFLGQEQQWFELNAVVNLWREQIGGVNEDGWVSNEQYEEAVRKVAELKESLIALGEGDQEEIKLLEKGWPFRDQEEK</sequence>
<proteinExistence type="predicted"/>
<dbReference type="OrthoDB" id="10003767at2759"/>
<dbReference type="PANTHER" id="PTHR36091:SF2">
    <property type="entry name" value="AMINOGLYCOSIDE PHOSPHOTRANSFERASE DOMAIN-CONTAINING PROTEIN"/>
    <property type="match status" value="1"/>
</dbReference>
<dbReference type="InterPro" id="IPR002575">
    <property type="entry name" value="Aminoglycoside_PTrfase"/>
</dbReference>
<reference evidence="2" key="1">
    <citation type="submission" date="2022-11" db="EMBL/GenBank/DDBJ databases">
        <authorList>
            <person name="Petersen C."/>
        </authorList>
    </citation>
    <scope>NUCLEOTIDE SEQUENCE</scope>
    <source>
        <strain evidence="2">IBT 22155</strain>
    </source>
</reference>
<protein>
    <submittedName>
        <fullName evidence="2">Kinase-like protein</fullName>
    </submittedName>
</protein>
<comment type="caution">
    <text evidence="2">The sequence shown here is derived from an EMBL/GenBank/DDBJ whole genome shotgun (WGS) entry which is preliminary data.</text>
</comment>
<dbReference type="EMBL" id="JAPQKL010000001">
    <property type="protein sequence ID" value="KAJ5146458.1"/>
    <property type="molecule type" value="Genomic_DNA"/>
</dbReference>
<reference evidence="2" key="2">
    <citation type="journal article" date="2023" name="IMA Fungus">
        <title>Comparative genomic study of the Penicillium genus elucidates a diverse pangenome and 15 lateral gene transfer events.</title>
        <authorList>
            <person name="Petersen C."/>
            <person name="Sorensen T."/>
            <person name="Nielsen M.R."/>
            <person name="Sondergaard T.E."/>
            <person name="Sorensen J.L."/>
            <person name="Fitzpatrick D.A."/>
            <person name="Frisvad J.C."/>
            <person name="Nielsen K.L."/>
        </authorList>
    </citation>
    <scope>NUCLEOTIDE SEQUENCE</scope>
    <source>
        <strain evidence="2">IBT 22155</strain>
    </source>
</reference>
<accession>A0A9W9HGY5</accession>
<name>A0A9W9HGY5_9EURO</name>
<dbReference type="GeneID" id="81400936"/>